<sequence>MKAYFCYLIGLQVRIEAIFCLSRKLQTVVKCKHFTCNLPALVVDGIGPNLLGLKWFQASDFSI</sequence>
<dbReference type="EMBL" id="JARBHB010000010">
    <property type="protein sequence ID" value="KAJ8874316.1"/>
    <property type="molecule type" value="Genomic_DNA"/>
</dbReference>
<evidence type="ECO:0000313" key="2">
    <source>
        <dbReference type="Proteomes" id="UP001159363"/>
    </source>
</evidence>
<accession>A0ABQ9GQL9</accession>
<dbReference type="Proteomes" id="UP001159363">
    <property type="component" value="Chromosome 9"/>
</dbReference>
<reference evidence="1 2" key="1">
    <citation type="submission" date="2023-02" db="EMBL/GenBank/DDBJ databases">
        <title>LHISI_Scaffold_Assembly.</title>
        <authorList>
            <person name="Stuart O.P."/>
            <person name="Cleave R."/>
            <person name="Magrath M.J.L."/>
            <person name="Mikheyev A.S."/>
        </authorList>
    </citation>
    <scope>NUCLEOTIDE SEQUENCE [LARGE SCALE GENOMIC DNA]</scope>
    <source>
        <strain evidence="1">Daus_M_001</strain>
        <tissue evidence="1">Leg muscle</tissue>
    </source>
</reference>
<name>A0ABQ9GQL9_9NEOP</name>
<gene>
    <name evidence="1" type="ORF">PR048_025162</name>
</gene>
<evidence type="ECO:0000313" key="1">
    <source>
        <dbReference type="EMBL" id="KAJ8874316.1"/>
    </source>
</evidence>
<protein>
    <submittedName>
        <fullName evidence="1">Uncharacterized protein</fullName>
    </submittedName>
</protein>
<comment type="caution">
    <text evidence="1">The sequence shown here is derived from an EMBL/GenBank/DDBJ whole genome shotgun (WGS) entry which is preliminary data.</text>
</comment>
<keyword evidence="2" id="KW-1185">Reference proteome</keyword>
<proteinExistence type="predicted"/>
<organism evidence="1 2">
    <name type="scientific">Dryococelus australis</name>
    <dbReference type="NCBI Taxonomy" id="614101"/>
    <lineage>
        <taxon>Eukaryota</taxon>
        <taxon>Metazoa</taxon>
        <taxon>Ecdysozoa</taxon>
        <taxon>Arthropoda</taxon>
        <taxon>Hexapoda</taxon>
        <taxon>Insecta</taxon>
        <taxon>Pterygota</taxon>
        <taxon>Neoptera</taxon>
        <taxon>Polyneoptera</taxon>
        <taxon>Phasmatodea</taxon>
        <taxon>Verophasmatodea</taxon>
        <taxon>Anareolatae</taxon>
        <taxon>Phasmatidae</taxon>
        <taxon>Eurycanthinae</taxon>
        <taxon>Dryococelus</taxon>
    </lineage>
</organism>